<protein>
    <submittedName>
        <fullName evidence="1">Uncharacterized protein</fullName>
    </submittedName>
</protein>
<name>A0A812S124_9DINO</name>
<reference evidence="1" key="1">
    <citation type="submission" date="2021-02" db="EMBL/GenBank/DDBJ databases">
        <authorList>
            <person name="Dougan E. K."/>
            <person name="Rhodes N."/>
            <person name="Thang M."/>
            <person name="Chan C."/>
        </authorList>
    </citation>
    <scope>NUCLEOTIDE SEQUENCE</scope>
</reference>
<dbReference type="AlphaFoldDB" id="A0A812S124"/>
<sequence length="435" mass="49245">MSGGFVQQCADYCSTLRASTPGGNCTYFGILFEASWRIEARCVVFSPDLGLMPKHVESGGTSCVPSVDDHWGRRWSVFELTRATPQSPPPSGLYPGGRGVLVRVWNACPKGNTFHHPCHSYEEAAWQALQGSMNPDYRQQRPMLEMVRTDVMRGAFGYENIKYNDPHTMKAFNIESPYATLADISGDHGVVEEIMGFFVAPVAGWYSFLTWGQLWQDVWLSMSEDPKDVERVAKRLDHLPCRSGGRRRHVYTGCSIFNNFRSLNNPQGVQRRQCAHIGTNISRSGIRTPAEKTVYLKKGERRFFLKRVALPEDAGRQGIVKDDAKFFTCAVEELRVDSRRAYQATGVRIQRPDLSILSKMLRGAKANYEDMSREAQAANWAQGAGGVERLVMLRKFISKTDGQWRIGLRETPRDEPTFSNWTLGTCWIRSQRKRP</sequence>
<dbReference type="EMBL" id="CAJNDS010002391">
    <property type="protein sequence ID" value="CAE7458373.1"/>
    <property type="molecule type" value="Genomic_DNA"/>
</dbReference>
<comment type="caution">
    <text evidence="1">The sequence shown here is derived from an EMBL/GenBank/DDBJ whole genome shotgun (WGS) entry which is preliminary data.</text>
</comment>
<dbReference type="OrthoDB" id="425621at2759"/>
<proteinExistence type="predicted"/>
<organism evidence="1 2">
    <name type="scientific">Symbiodinium natans</name>
    <dbReference type="NCBI Taxonomy" id="878477"/>
    <lineage>
        <taxon>Eukaryota</taxon>
        <taxon>Sar</taxon>
        <taxon>Alveolata</taxon>
        <taxon>Dinophyceae</taxon>
        <taxon>Suessiales</taxon>
        <taxon>Symbiodiniaceae</taxon>
        <taxon>Symbiodinium</taxon>
    </lineage>
</organism>
<evidence type="ECO:0000313" key="2">
    <source>
        <dbReference type="Proteomes" id="UP000604046"/>
    </source>
</evidence>
<accession>A0A812S124</accession>
<evidence type="ECO:0000313" key="1">
    <source>
        <dbReference type="EMBL" id="CAE7458373.1"/>
    </source>
</evidence>
<dbReference type="Proteomes" id="UP000604046">
    <property type="component" value="Unassembled WGS sequence"/>
</dbReference>
<gene>
    <name evidence="1" type="ORF">SNAT2548_LOCUS25382</name>
</gene>
<keyword evidence="2" id="KW-1185">Reference proteome</keyword>